<dbReference type="InterPro" id="IPR011010">
    <property type="entry name" value="DNA_brk_join_enz"/>
</dbReference>
<feature type="domain" description="Tyr recombinase" evidence="4">
    <location>
        <begin position="225"/>
        <end position="402"/>
    </location>
</feature>
<dbReference type="PANTHER" id="PTHR30349:SF64">
    <property type="entry name" value="PROPHAGE INTEGRASE INTD-RELATED"/>
    <property type="match status" value="1"/>
</dbReference>
<protein>
    <submittedName>
        <fullName evidence="5">Site-specific integrase</fullName>
    </submittedName>
</protein>
<reference evidence="5 6" key="1">
    <citation type="submission" date="2022-04" db="EMBL/GenBank/DDBJ databases">
        <title>The arsenic-methylating capacity of Chitinophaga filiformis YT5 during chitin decomposition.</title>
        <authorList>
            <person name="Chen G."/>
            <person name="Liang Y."/>
        </authorList>
    </citation>
    <scope>NUCLEOTIDE SEQUENCE [LARGE SCALE GENOMIC DNA]</scope>
    <source>
        <strain evidence="5 6">YT5</strain>
    </source>
</reference>
<evidence type="ECO:0000256" key="3">
    <source>
        <dbReference type="ARBA" id="ARBA00023172"/>
    </source>
</evidence>
<dbReference type="CDD" id="cd01185">
    <property type="entry name" value="INTN1_C_like"/>
    <property type="match status" value="1"/>
</dbReference>
<dbReference type="Gene3D" id="1.10.443.10">
    <property type="entry name" value="Intergrase catalytic core"/>
    <property type="match status" value="1"/>
</dbReference>
<dbReference type="PROSITE" id="PS51898">
    <property type="entry name" value="TYR_RECOMBINASE"/>
    <property type="match status" value="1"/>
</dbReference>
<evidence type="ECO:0000256" key="2">
    <source>
        <dbReference type="ARBA" id="ARBA00023125"/>
    </source>
</evidence>
<dbReference type="InterPro" id="IPR010998">
    <property type="entry name" value="Integrase_recombinase_N"/>
</dbReference>
<evidence type="ECO:0000313" key="6">
    <source>
        <dbReference type="Proteomes" id="UP000830198"/>
    </source>
</evidence>
<evidence type="ECO:0000256" key="1">
    <source>
        <dbReference type="ARBA" id="ARBA00008857"/>
    </source>
</evidence>
<dbReference type="Pfam" id="PF00589">
    <property type="entry name" value="Phage_integrase"/>
    <property type="match status" value="1"/>
</dbReference>
<sequence length="423" mass="48624">MNAQNTFGIDFIVRNVKGSKDLAVVYARITLNGGEPVEISLKDQIQKDQWNSESETVKGKSEAARLLNNHIDNVRFNLKRIYKELVDKCEPFEAEDIKTIYTGKQVVKNKDHTVMALIKLHKIHEGKNLAPGSLKNFGATAAYVENFIKYKYNKEDIHVSQLDFPFIKELETYIPLHPLKKHDPCHINGTAKHLDRLKQIVGWGKLMKWLKEDPFVDFAPFRIKTKTKKLKWHQIVALEKLDLVTPELAYARDLFIFSCYTGFAFADVMALTMDNFDVTPSGTFWCNHYRLKSEEFTAVPILQTAVAIIKKYKDDPRAVAKEKVFPPITNQEVNRCLKILQELARIPFTLTFHIARHTFASTVALKMGVDIKVVQMMMGHAKITTTEGYTEADEEWIEEETKGLENKIKERKQLLSPIELLEV</sequence>
<gene>
    <name evidence="5" type="ORF">MYF79_23560</name>
</gene>
<dbReference type="Pfam" id="PF17293">
    <property type="entry name" value="Arm-DNA-bind_5"/>
    <property type="match status" value="1"/>
</dbReference>
<keyword evidence="2" id="KW-0238">DNA-binding</keyword>
<dbReference type="EMBL" id="CP095855">
    <property type="protein sequence ID" value="UPK67933.1"/>
    <property type="molecule type" value="Genomic_DNA"/>
</dbReference>
<evidence type="ECO:0000313" key="5">
    <source>
        <dbReference type="EMBL" id="UPK67933.1"/>
    </source>
</evidence>
<dbReference type="InterPro" id="IPR025269">
    <property type="entry name" value="SAM-like_dom"/>
</dbReference>
<dbReference type="SUPFAM" id="SSF56349">
    <property type="entry name" value="DNA breaking-rejoining enzymes"/>
    <property type="match status" value="1"/>
</dbReference>
<comment type="similarity">
    <text evidence="1">Belongs to the 'phage' integrase family.</text>
</comment>
<dbReference type="Gene3D" id="1.10.150.130">
    <property type="match status" value="1"/>
</dbReference>
<dbReference type="Proteomes" id="UP000830198">
    <property type="component" value="Chromosome"/>
</dbReference>
<keyword evidence="3" id="KW-0233">DNA recombination</keyword>
<evidence type="ECO:0000259" key="4">
    <source>
        <dbReference type="PROSITE" id="PS51898"/>
    </source>
</evidence>
<dbReference type="InterPro" id="IPR035386">
    <property type="entry name" value="Arm-DNA-bind_5"/>
</dbReference>
<organism evidence="5 6">
    <name type="scientific">Chitinophaga filiformis</name>
    <name type="common">Myxococcus filiformis</name>
    <name type="synonym">Flexibacter filiformis</name>
    <dbReference type="NCBI Taxonomy" id="104663"/>
    <lineage>
        <taxon>Bacteria</taxon>
        <taxon>Pseudomonadati</taxon>
        <taxon>Bacteroidota</taxon>
        <taxon>Chitinophagia</taxon>
        <taxon>Chitinophagales</taxon>
        <taxon>Chitinophagaceae</taxon>
        <taxon>Chitinophaga</taxon>
    </lineage>
</organism>
<dbReference type="Pfam" id="PF13102">
    <property type="entry name" value="Phage_int_SAM_5"/>
    <property type="match status" value="1"/>
</dbReference>
<dbReference type="InterPro" id="IPR013762">
    <property type="entry name" value="Integrase-like_cat_sf"/>
</dbReference>
<dbReference type="InterPro" id="IPR002104">
    <property type="entry name" value="Integrase_catalytic"/>
</dbReference>
<dbReference type="InterPro" id="IPR050090">
    <property type="entry name" value="Tyrosine_recombinase_XerCD"/>
</dbReference>
<proteinExistence type="inferred from homology"/>
<accession>A0ABY4HWW0</accession>
<dbReference type="PANTHER" id="PTHR30349">
    <property type="entry name" value="PHAGE INTEGRASE-RELATED"/>
    <property type="match status" value="1"/>
</dbReference>
<dbReference type="RefSeq" id="WP_247810275.1">
    <property type="nucleotide sequence ID" value="NZ_CP095855.1"/>
</dbReference>
<keyword evidence="6" id="KW-1185">Reference proteome</keyword>
<name>A0ABY4HWW0_CHIFI</name>